<dbReference type="PIRSF" id="PIRSF021700">
    <property type="entry name" value="3_dmu_93_MTrfase"/>
    <property type="match status" value="1"/>
</dbReference>
<dbReference type="PANTHER" id="PTHR33990:SF4">
    <property type="entry name" value="PHNB-LIKE DOMAIN-CONTAINING PROTEIN"/>
    <property type="match status" value="1"/>
</dbReference>
<dbReference type="CDD" id="cd06588">
    <property type="entry name" value="PhnB_like"/>
    <property type="match status" value="1"/>
</dbReference>
<dbReference type="PANTHER" id="PTHR33990">
    <property type="entry name" value="PROTEIN YJDN-RELATED"/>
    <property type="match status" value="1"/>
</dbReference>
<dbReference type="Pfam" id="PF06983">
    <property type="entry name" value="3-dmu-9_3-mt"/>
    <property type="match status" value="1"/>
</dbReference>
<dbReference type="InterPro" id="IPR029068">
    <property type="entry name" value="Glyas_Bleomycin-R_OHBP_Dase"/>
</dbReference>
<gene>
    <name evidence="2" type="ORF">L1I42_04865</name>
</gene>
<dbReference type="Proteomes" id="UP001201217">
    <property type="component" value="Unassembled WGS sequence"/>
</dbReference>
<evidence type="ECO:0000313" key="2">
    <source>
        <dbReference type="EMBL" id="MCF4097815.1"/>
    </source>
</evidence>
<organism evidence="2 3">
    <name type="scientific">Maritalea mediterranea</name>
    <dbReference type="NCBI Taxonomy" id="2909667"/>
    <lineage>
        <taxon>Bacteria</taxon>
        <taxon>Pseudomonadati</taxon>
        <taxon>Pseudomonadota</taxon>
        <taxon>Alphaproteobacteria</taxon>
        <taxon>Hyphomicrobiales</taxon>
        <taxon>Devosiaceae</taxon>
        <taxon>Maritalea</taxon>
    </lineage>
</organism>
<dbReference type="RefSeq" id="WP_236113361.1">
    <property type="nucleotide sequence ID" value="NZ_JAKGTI010000001.1"/>
</dbReference>
<dbReference type="Gene3D" id="3.30.720.100">
    <property type="match status" value="1"/>
</dbReference>
<proteinExistence type="predicted"/>
<dbReference type="EMBL" id="JAKGTI010000001">
    <property type="protein sequence ID" value="MCF4097815.1"/>
    <property type="molecule type" value="Genomic_DNA"/>
</dbReference>
<comment type="caution">
    <text evidence="2">The sequence shown here is derived from an EMBL/GenBank/DDBJ whole genome shotgun (WGS) entry which is preliminary data.</text>
</comment>
<keyword evidence="3" id="KW-1185">Reference proteome</keyword>
<dbReference type="InterPro" id="IPR009725">
    <property type="entry name" value="3_dmu_93_MTrfase"/>
</dbReference>
<reference evidence="2 3" key="1">
    <citation type="submission" date="2022-01" db="EMBL/GenBank/DDBJ databases">
        <title>Maritalea mediterranea sp. nov., isolated from marine plastic residues from the Malva-rosa beach (Valencia, Spain).</title>
        <authorList>
            <person name="Vidal-Verdu A."/>
            <person name="Molina-Menor E."/>
            <person name="Pascual J."/>
            <person name="Pereto J."/>
            <person name="Porcar M."/>
        </authorList>
    </citation>
    <scope>NUCLEOTIDE SEQUENCE [LARGE SCALE GENOMIC DNA]</scope>
    <source>
        <strain evidence="2 3">P4.10X</strain>
    </source>
</reference>
<dbReference type="Gene3D" id="3.30.720.110">
    <property type="match status" value="1"/>
</dbReference>
<name>A0ABS9E7S0_9HYPH</name>
<sequence>MKLHPMLMFKGNASAALEHYTNAIPAAKVTDKRTREDGTIESANLLFGQNQLLMIDSPIDQPFDFTPSFSLFVFFEDQVSLDLAYERLSKEGQVMMNLGAYDFAKRYGWVSDKFGVSWQLCQPRHDS</sequence>
<protein>
    <submittedName>
        <fullName evidence="2">VOC family protein</fullName>
    </submittedName>
</protein>
<dbReference type="InterPro" id="IPR028973">
    <property type="entry name" value="PhnB-like"/>
</dbReference>
<feature type="domain" description="PhnB-like" evidence="1">
    <location>
        <begin position="2"/>
        <end position="121"/>
    </location>
</feature>
<evidence type="ECO:0000259" key="1">
    <source>
        <dbReference type="Pfam" id="PF06983"/>
    </source>
</evidence>
<accession>A0ABS9E7S0</accession>
<evidence type="ECO:0000313" key="3">
    <source>
        <dbReference type="Proteomes" id="UP001201217"/>
    </source>
</evidence>
<dbReference type="SUPFAM" id="SSF54593">
    <property type="entry name" value="Glyoxalase/Bleomycin resistance protein/Dihydroxybiphenyl dioxygenase"/>
    <property type="match status" value="1"/>
</dbReference>